<dbReference type="Gene3D" id="3.40.50.2300">
    <property type="match status" value="2"/>
</dbReference>
<reference evidence="6" key="1">
    <citation type="submission" date="2017-05" db="EMBL/GenBank/DDBJ databases">
        <title>Complete and WGS of Bordetella genogroups.</title>
        <authorList>
            <person name="Spilker T."/>
            <person name="Lipuma J."/>
        </authorList>
    </citation>
    <scope>NUCLEOTIDE SEQUENCE [LARGE SCALE GENOMIC DNA]</scope>
    <source>
        <strain evidence="6">AU16122</strain>
    </source>
</reference>
<dbReference type="Pfam" id="PF13458">
    <property type="entry name" value="Peripla_BP_6"/>
    <property type="match status" value="1"/>
</dbReference>
<comment type="caution">
    <text evidence="5">The sequence shown here is derived from an EMBL/GenBank/DDBJ whole genome shotgun (WGS) entry which is preliminary data.</text>
</comment>
<dbReference type="PANTHER" id="PTHR30483">
    <property type="entry name" value="LEUCINE-SPECIFIC-BINDING PROTEIN"/>
    <property type="match status" value="1"/>
</dbReference>
<dbReference type="OrthoDB" id="9783240at2"/>
<evidence type="ECO:0000256" key="2">
    <source>
        <dbReference type="ARBA" id="ARBA00022729"/>
    </source>
</evidence>
<dbReference type="EMBL" id="NEVM01000005">
    <property type="protein sequence ID" value="OZI32002.1"/>
    <property type="molecule type" value="Genomic_DNA"/>
</dbReference>
<gene>
    <name evidence="5" type="ORF">CAL29_29610</name>
</gene>
<evidence type="ECO:0000256" key="1">
    <source>
        <dbReference type="ARBA" id="ARBA00010062"/>
    </source>
</evidence>
<organism evidence="5 6">
    <name type="scientific">Bordetella genomosp. 10</name>
    <dbReference type="NCBI Taxonomy" id="1416804"/>
    <lineage>
        <taxon>Bacteria</taxon>
        <taxon>Pseudomonadati</taxon>
        <taxon>Pseudomonadota</taxon>
        <taxon>Betaproteobacteria</taxon>
        <taxon>Burkholderiales</taxon>
        <taxon>Alcaligenaceae</taxon>
        <taxon>Bordetella</taxon>
    </lineage>
</organism>
<dbReference type="SUPFAM" id="SSF53822">
    <property type="entry name" value="Periplasmic binding protein-like I"/>
    <property type="match status" value="1"/>
</dbReference>
<dbReference type="InterPro" id="IPR051010">
    <property type="entry name" value="BCAA_transport"/>
</dbReference>
<dbReference type="InterPro" id="IPR028081">
    <property type="entry name" value="Leu-bd"/>
</dbReference>
<keyword evidence="2 3" id="KW-0732">Signal</keyword>
<dbReference type="InterPro" id="IPR028082">
    <property type="entry name" value="Peripla_BP_I"/>
</dbReference>
<evidence type="ECO:0000259" key="4">
    <source>
        <dbReference type="Pfam" id="PF13458"/>
    </source>
</evidence>
<comment type="similarity">
    <text evidence="1">Belongs to the leucine-binding protein family.</text>
</comment>
<dbReference type="AlphaFoldDB" id="A0A261S4X1"/>
<evidence type="ECO:0000256" key="3">
    <source>
        <dbReference type="SAM" id="SignalP"/>
    </source>
</evidence>
<feature type="chain" id="PRO_5013215384" evidence="3">
    <location>
        <begin position="40"/>
        <end position="416"/>
    </location>
</feature>
<protein>
    <submittedName>
        <fullName evidence="5">ABC transporter substrate-binding protein</fullName>
    </submittedName>
</protein>
<dbReference type="Proteomes" id="UP000216020">
    <property type="component" value="Unassembled WGS sequence"/>
</dbReference>
<evidence type="ECO:0000313" key="5">
    <source>
        <dbReference type="EMBL" id="OZI32002.1"/>
    </source>
</evidence>
<name>A0A261S4X1_9BORD</name>
<dbReference type="CDD" id="cd06330">
    <property type="entry name" value="PBP1_As_SBP-like"/>
    <property type="match status" value="1"/>
</dbReference>
<keyword evidence="6" id="KW-1185">Reference proteome</keyword>
<feature type="signal peptide" evidence="3">
    <location>
        <begin position="1"/>
        <end position="39"/>
    </location>
</feature>
<evidence type="ECO:0000313" key="6">
    <source>
        <dbReference type="Proteomes" id="UP000216020"/>
    </source>
</evidence>
<proteinExistence type="inferred from homology"/>
<feature type="domain" description="Leucine-binding protein" evidence="4">
    <location>
        <begin position="56"/>
        <end position="383"/>
    </location>
</feature>
<accession>A0A261S4X1</accession>
<dbReference type="RefSeq" id="WP_094856407.1">
    <property type="nucleotide sequence ID" value="NZ_NEVM01000005.1"/>
</dbReference>
<sequence length="416" mass="45385">MDPRYPLAQPAPFSRLARAAQRLCVAAAAWTLAAGAAHAQITVRIGEVNSYKAQPAFLEPYRNGMQLAVDEVNAAGGVAGKKLELFTRDDNANPGDAVRAAEELISRERVDVLLGGYLSNIGLALADFARQKKIFFLASEPLTDKIVWQNGNRYTFRLRVSTYMQAAMLAPEAAKLGKKRWAFVYPNYEYGLSAVSTFKTLLKKAQPDVEFVGDQAVPLGKVDAGSVTQALADAKPDAIFNVLFAGDLTKLVREGTTRGLFPATPVVSMLTGEPEYLDPLKDETPVGWIVTGYPWSTIQTPEHTAFLKAYRDRYKDYPRLGAVVGYSAIKSLAAGLEKSGGSAQPDKLIPAFEGLQVDIPFGRIQYRAIDHQSTMGAYVGKLAVQDGKGVMVDYQYKDGADFLPPDDEVRKLRPAQ</sequence>
<dbReference type="PANTHER" id="PTHR30483:SF37">
    <property type="entry name" value="ABC TRANSPORTER SUBSTRATE-BINDING PROTEIN"/>
    <property type="match status" value="1"/>
</dbReference>